<feature type="transmembrane region" description="Helical" evidence="1">
    <location>
        <begin position="12"/>
        <end position="35"/>
    </location>
</feature>
<feature type="transmembrane region" description="Helical" evidence="1">
    <location>
        <begin position="232"/>
        <end position="252"/>
    </location>
</feature>
<feature type="transmembrane region" description="Helical" evidence="1">
    <location>
        <begin position="88"/>
        <end position="105"/>
    </location>
</feature>
<evidence type="ECO:0000313" key="2">
    <source>
        <dbReference type="EMBL" id="TKV62307.1"/>
    </source>
</evidence>
<sequence length="264" mass="27181">MEPRDRARLITVTVSEVLCVLGTLLGVGVFGGQAVNQTAGGALSADATLLAPAGPAFSIWSVIYLGLAAYTLFQWLPSQRAAERQRRIGWLVAASMLLNAGWLLVVSFAPLWLSVVVIAALVLVLGLIIRELARTPSSGLLETIVVDGTLGLYVGWVSVAVCANVTAFLVAEGIRVEGFAGEVIAAAVLVVAALIAFLLLRASRGNLAIGAAMAWGVAWIAVGRLSGAPESLTTAIAALIVAVVIVVLTIAARAAAAGWPRSAH</sequence>
<protein>
    <submittedName>
        <fullName evidence="2">Tryptophan-rich sensory protein</fullName>
    </submittedName>
</protein>
<proteinExistence type="predicted"/>
<dbReference type="AlphaFoldDB" id="A0A4U6QNK8"/>
<keyword evidence="1" id="KW-0472">Membrane</keyword>
<accession>A0A4U6QNK8</accession>
<feature type="transmembrane region" description="Helical" evidence="1">
    <location>
        <begin position="111"/>
        <end position="129"/>
    </location>
</feature>
<evidence type="ECO:0000256" key="1">
    <source>
        <dbReference type="SAM" id="Phobius"/>
    </source>
</evidence>
<keyword evidence="3" id="KW-1185">Reference proteome</keyword>
<dbReference type="Proteomes" id="UP000306985">
    <property type="component" value="Unassembled WGS sequence"/>
</dbReference>
<feature type="transmembrane region" description="Helical" evidence="1">
    <location>
        <begin position="150"/>
        <end position="171"/>
    </location>
</feature>
<keyword evidence="1" id="KW-1133">Transmembrane helix</keyword>
<dbReference type="Gene3D" id="1.20.1260.100">
    <property type="entry name" value="TspO/MBR protein"/>
    <property type="match status" value="1"/>
</dbReference>
<comment type="caution">
    <text evidence="2">The sequence shown here is derived from an EMBL/GenBank/DDBJ whole genome shotgun (WGS) entry which is preliminary data.</text>
</comment>
<reference evidence="2 3" key="1">
    <citation type="submission" date="2019-05" db="EMBL/GenBank/DDBJ databases">
        <title>Nakamurella sp. N5BH11, whole genome shotgun sequence.</title>
        <authorList>
            <person name="Tuo L."/>
        </authorList>
    </citation>
    <scope>NUCLEOTIDE SEQUENCE [LARGE SCALE GENOMIC DNA]</scope>
    <source>
        <strain evidence="2 3">N5BH11</strain>
    </source>
</reference>
<dbReference type="OrthoDB" id="5189031at2"/>
<name>A0A4U6QNK8_9ACTN</name>
<feature type="transmembrane region" description="Helical" evidence="1">
    <location>
        <begin position="55"/>
        <end position="76"/>
    </location>
</feature>
<dbReference type="PANTHER" id="PTHR33802:SF1">
    <property type="entry name" value="XK-RELATED PROTEIN"/>
    <property type="match status" value="1"/>
</dbReference>
<dbReference type="EMBL" id="SZZH01000001">
    <property type="protein sequence ID" value="TKV62307.1"/>
    <property type="molecule type" value="Genomic_DNA"/>
</dbReference>
<feature type="transmembrane region" description="Helical" evidence="1">
    <location>
        <begin position="207"/>
        <end position="226"/>
    </location>
</feature>
<gene>
    <name evidence="2" type="ORF">FDO65_10600</name>
</gene>
<feature type="transmembrane region" description="Helical" evidence="1">
    <location>
        <begin position="183"/>
        <end position="200"/>
    </location>
</feature>
<organism evidence="2 3">
    <name type="scientific">Nakamurella flava</name>
    <dbReference type="NCBI Taxonomy" id="2576308"/>
    <lineage>
        <taxon>Bacteria</taxon>
        <taxon>Bacillati</taxon>
        <taxon>Actinomycetota</taxon>
        <taxon>Actinomycetes</taxon>
        <taxon>Nakamurellales</taxon>
        <taxon>Nakamurellaceae</taxon>
        <taxon>Nakamurella</taxon>
    </lineage>
</organism>
<keyword evidence="1" id="KW-0812">Transmembrane</keyword>
<dbReference type="PANTHER" id="PTHR33802">
    <property type="entry name" value="SI:CH211-161H7.5-RELATED"/>
    <property type="match status" value="1"/>
</dbReference>
<dbReference type="InterPro" id="IPR038330">
    <property type="entry name" value="TspO/MBR-related_sf"/>
</dbReference>
<evidence type="ECO:0000313" key="3">
    <source>
        <dbReference type="Proteomes" id="UP000306985"/>
    </source>
</evidence>